<dbReference type="AlphaFoldDB" id="A0A9Q1EPN7"/>
<proteinExistence type="predicted"/>
<evidence type="ECO:0000313" key="2">
    <source>
        <dbReference type="EMBL" id="KAJ8342634.1"/>
    </source>
</evidence>
<evidence type="ECO:0000313" key="3">
    <source>
        <dbReference type="Proteomes" id="UP001152622"/>
    </source>
</evidence>
<name>A0A9Q1EPN7_SYNKA</name>
<protein>
    <submittedName>
        <fullName evidence="2">Uncharacterized protein</fullName>
    </submittedName>
</protein>
<accession>A0A9Q1EPN7</accession>
<sequence length="99" mass="10028">MGACRGSQSPAAHAVYKETLSPLTPDLLPSVGNQTPSSGPVPGAFGVPPQAKAPAAGLVQLARAGLAQNAGNRVMSLVKMSRSHSARMSHMVKVVGAEL</sequence>
<evidence type="ECO:0000256" key="1">
    <source>
        <dbReference type="SAM" id="MobiDB-lite"/>
    </source>
</evidence>
<dbReference type="EMBL" id="JAINUF010000014">
    <property type="protein sequence ID" value="KAJ8342634.1"/>
    <property type="molecule type" value="Genomic_DNA"/>
</dbReference>
<reference evidence="2" key="1">
    <citation type="journal article" date="2023" name="Science">
        <title>Genome structures resolve the early diversification of teleost fishes.</title>
        <authorList>
            <person name="Parey E."/>
            <person name="Louis A."/>
            <person name="Montfort J."/>
            <person name="Bouchez O."/>
            <person name="Roques C."/>
            <person name="Iampietro C."/>
            <person name="Lluch J."/>
            <person name="Castinel A."/>
            <person name="Donnadieu C."/>
            <person name="Desvignes T."/>
            <person name="Floi Bucao C."/>
            <person name="Jouanno E."/>
            <person name="Wen M."/>
            <person name="Mejri S."/>
            <person name="Dirks R."/>
            <person name="Jansen H."/>
            <person name="Henkel C."/>
            <person name="Chen W.J."/>
            <person name="Zahm M."/>
            <person name="Cabau C."/>
            <person name="Klopp C."/>
            <person name="Thompson A.W."/>
            <person name="Robinson-Rechavi M."/>
            <person name="Braasch I."/>
            <person name="Lecointre G."/>
            <person name="Bobe J."/>
            <person name="Postlethwait J.H."/>
            <person name="Berthelot C."/>
            <person name="Roest Crollius H."/>
            <person name="Guiguen Y."/>
        </authorList>
    </citation>
    <scope>NUCLEOTIDE SEQUENCE</scope>
    <source>
        <strain evidence="2">WJC10195</strain>
    </source>
</reference>
<gene>
    <name evidence="2" type="ORF">SKAU_G00325620</name>
</gene>
<feature type="region of interest" description="Disordered" evidence="1">
    <location>
        <begin position="23"/>
        <end position="46"/>
    </location>
</feature>
<keyword evidence="3" id="KW-1185">Reference proteome</keyword>
<comment type="caution">
    <text evidence="2">The sequence shown here is derived from an EMBL/GenBank/DDBJ whole genome shotgun (WGS) entry which is preliminary data.</text>
</comment>
<organism evidence="2 3">
    <name type="scientific">Synaphobranchus kaupii</name>
    <name type="common">Kaup's arrowtooth eel</name>
    <dbReference type="NCBI Taxonomy" id="118154"/>
    <lineage>
        <taxon>Eukaryota</taxon>
        <taxon>Metazoa</taxon>
        <taxon>Chordata</taxon>
        <taxon>Craniata</taxon>
        <taxon>Vertebrata</taxon>
        <taxon>Euteleostomi</taxon>
        <taxon>Actinopterygii</taxon>
        <taxon>Neopterygii</taxon>
        <taxon>Teleostei</taxon>
        <taxon>Anguilliformes</taxon>
        <taxon>Synaphobranchidae</taxon>
        <taxon>Synaphobranchus</taxon>
    </lineage>
</organism>
<dbReference type="Proteomes" id="UP001152622">
    <property type="component" value="Chromosome 14"/>
</dbReference>